<dbReference type="GO" id="GO:0008270">
    <property type="term" value="F:zinc ion binding"/>
    <property type="evidence" value="ECO:0007669"/>
    <property type="project" value="InterPro"/>
</dbReference>
<dbReference type="STRING" id="48709.A0A1D2M103"/>
<name>A0A1D2M103_ORCCI</name>
<reference evidence="3 4" key="1">
    <citation type="journal article" date="2016" name="Genome Biol. Evol.">
        <title>Gene Family Evolution Reflects Adaptation to Soil Environmental Stressors in the Genome of the Collembolan Orchesella cincta.</title>
        <authorList>
            <person name="Faddeeva-Vakhrusheva A."/>
            <person name="Derks M.F."/>
            <person name="Anvar S.Y."/>
            <person name="Agamennone V."/>
            <person name="Suring W."/>
            <person name="Smit S."/>
            <person name="van Straalen N.M."/>
            <person name="Roelofs D."/>
        </authorList>
    </citation>
    <scope>NUCLEOTIDE SEQUENCE [LARGE SCALE GENOMIC DNA]</scope>
    <source>
        <tissue evidence="3">Mixed pool</tissue>
    </source>
</reference>
<dbReference type="OMA" id="NSPWIAT"/>
<dbReference type="EMBL" id="LJIJ01007867">
    <property type="protein sequence ID" value="ODM86636.1"/>
    <property type="molecule type" value="Genomic_DNA"/>
</dbReference>
<dbReference type="InterPro" id="IPR023561">
    <property type="entry name" value="Carbonic_anhydrase_a-class"/>
</dbReference>
<dbReference type="SUPFAM" id="SSF51069">
    <property type="entry name" value="Carbonic anhydrase"/>
    <property type="match status" value="2"/>
</dbReference>
<dbReference type="AlphaFoldDB" id="A0A1D2M103"/>
<feature type="domain" description="Alpha-carbonic anhydrase" evidence="2">
    <location>
        <begin position="1"/>
        <end position="253"/>
    </location>
</feature>
<evidence type="ECO:0000256" key="1">
    <source>
        <dbReference type="ARBA" id="ARBA00010718"/>
    </source>
</evidence>
<proteinExistence type="inferred from homology"/>
<comment type="caution">
    <text evidence="3">The sequence shown here is derived from an EMBL/GenBank/DDBJ whole genome shotgun (WGS) entry which is preliminary data.</text>
</comment>
<organism evidence="3 4">
    <name type="scientific">Orchesella cincta</name>
    <name type="common">Springtail</name>
    <name type="synonym">Podura cincta</name>
    <dbReference type="NCBI Taxonomy" id="48709"/>
    <lineage>
        <taxon>Eukaryota</taxon>
        <taxon>Metazoa</taxon>
        <taxon>Ecdysozoa</taxon>
        <taxon>Arthropoda</taxon>
        <taxon>Hexapoda</taxon>
        <taxon>Collembola</taxon>
        <taxon>Entomobryomorpha</taxon>
        <taxon>Entomobryoidea</taxon>
        <taxon>Orchesellidae</taxon>
        <taxon>Orchesellinae</taxon>
        <taxon>Orchesella</taxon>
    </lineage>
</organism>
<evidence type="ECO:0000259" key="2">
    <source>
        <dbReference type="PROSITE" id="PS51144"/>
    </source>
</evidence>
<dbReference type="SMART" id="SM01057">
    <property type="entry name" value="Carb_anhydrase"/>
    <property type="match status" value="1"/>
</dbReference>
<dbReference type="Gene3D" id="3.10.200.10">
    <property type="entry name" value="Alpha carbonic anhydrase"/>
    <property type="match status" value="3"/>
</dbReference>
<dbReference type="PANTHER" id="PTHR18952">
    <property type="entry name" value="CARBONIC ANHYDRASE"/>
    <property type="match status" value="1"/>
</dbReference>
<dbReference type="GO" id="GO:0005737">
    <property type="term" value="C:cytoplasm"/>
    <property type="evidence" value="ECO:0007669"/>
    <property type="project" value="TreeGrafter"/>
</dbReference>
<dbReference type="GO" id="GO:0004089">
    <property type="term" value="F:carbonate dehydratase activity"/>
    <property type="evidence" value="ECO:0007669"/>
    <property type="project" value="InterPro"/>
</dbReference>
<dbReference type="OrthoDB" id="429145at2759"/>
<dbReference type="Pfam" id="PF00194">
    <property type="entry name" value="Carb_anhydrase"/>
    <property type="match status" value="3"/>
</dbReference>
<protein>
    <submittedName>
        <fullName evidence="3">Putative carbonic anhydrase 5</fullName>
    </submittedName>
</protein>
<keyword evidence="4" id="KW-1185">Reference proteome</keyword>
<dbReference type="PANTHER" id="PTHR18952:SF124">
    <property type="entry name" value="CARBONIC ANHYDRASE 7"/>
    <property type="match status" value="1"/>
</dbReference>
<evidence type="ECO:0000313" key="3">
    <source>
        <dbReference type="EMBL" id="ODM86636.1"/>
    </source>
</evidence>
<dbReference type="InterPro" id="IPR001148">
    <property type="entry name" value="CA_dom"/>
</dbReference>
<sequence length="327" mass="36558">MPYRNPPVFHIDLPFALPHFLHLSNSPWIATRGHPSEFRILDRLSQLILVELDLPGFEPHSLPDPTTGQIRQYTFASAHFHWGQTDLGGSEHCINGKCAAMELHLVHFLAKLRFSSFSSPIVRHLKDVGVPNNATFTVVNEPLDFTPMLKDTAPLKLPVDVYTYKGSLTTPECNEQVNWSNFSQVFCYSDGSCGPATAIVGWRACQTGSRQSPIDLPYFPLSVLASTDCPQSEKLPGLFFPMQNNGHTVQVDFNGAGPSAYCPRPFPDPITRNKEIRVYTFASAHFHWGRSDLTGLNIAPQGKCTAMELHLVHYLSSYGSRRIRHVK</sequence>
<comment type="similarity">
    <text evidence="1">Belongs to the alpha-carbonic anhydrase family.</text>
</comment>
<dbReference type="PROSITE" id="PS51144">
    <property type="entry name" value="ALPHA_CA_2"/>
    <property type="match status" value="1"/>
</dbReference>
<dbReference type="Proteomes" id="UP000094527">
    <property type="component" value="Unassembled WGS sequence"/>
</dbReference>
<accession>A0A1D2M103</accession>
<evidence type="ECO:0000313" key="4">
    <source>
        <dbReference type="Proteomes" id="UP000094527"/>
    </source>
</evidence>
<dbReference type="InterPro" id="IPR036398">
    <property type="entry name" value="CA_dom_sf"/>
</dbReference>
<gene>
    <name evidence="3" type="ORF">Ocin01_20046</name>
</gene>